<feature type="region of interest" description="Disordered" evidence="1">
    <location>
        <begin position="266"/>
        <end position="298"/>
    </location>
</feature>
<protein>
    <submittedName>
        <fullName evidence="2">Uncharacterized protein</fullName>
    </submittedName>
</protein>
<evidence type="ECO:0000313" key="3">
    <source>
        <dbReference type="Proteomes" id="UP000193218"/>
    </source>
</evidence>
<accession>A0A1Y1U7Y6</accession>
<feature type="region of interest" description="Disordered" evidence="1">
    <location>
        <begin position="1"/>
        <end position="23"/>
    </location>
</feature>
<reference evidence="2 3" key="1">
    <citation type="submission" date="2017-03" db="EMBL/GenBank/DDBJ databases">
        <title>Widespread Adenine N6-methylation of Active Genes in Fungi.</title>
        <authorList>
            <consortium name="DOE Joint Genome Institute"/>
            <person name="Mondo S.J."/>
            <person name="Dannebaum R.O."/>
            <person name="Kuo R.C."/>
            <person name="Louie K.B."/>
            <person name="Bewick A.J."/>
            <person name="Labutti K."/>
            <person name="Haridas S."/>
            <person name="Kuo A."/>
            <person name="Salamov A."/>
            <person name="Ahrendt S.R."/>
            <person name="Lau R."/>
            <person name="Bowen B.P."/>
            <person name="Lipzen A."/>
            <person name="Sullivan W."/>
            <person name="Andreopoulos W.B."/>
            <person name="Clum A."/>
            <person name="Lindquist E."/>
            <person name="Daum C."/>
            <person name="Northen T.R."/>
            <person name="Ramamoorthy G."/>
            <person name="Schmitz R.J."/>
            <person name="Gryganskyi A."/>
            <person name="Culley D."/>
            <person name="Magnuson J."/>
            <person name="James T.Y."/>
            <person name="O'Malley M.A."/>
            <person name="Stajich J.E."/>
            <person name="Spatafora J.W."/>
            <person name="Visel A."/>
            <person name="Grigoriev I.V."/>
        </authorList>
    </citation>
    <scope>NUCLEOTIDE SEQUENCE [LARGE SCALE GENOMIC DNA]</scope>
    <source>
        <strain evidence="2 3">NRRL Y-17943</strain>
    </source>
</reference>
<evidence type="ECO:0000256" key="1">
    <source>
        <dbReference type="SAM" id="MobiDB-lite"/>
    </source>
</evidence>
<feature type="region of interest" description="Disordered" evidence="1">
    <location>
        <begin position="116"/>
        <end position="143"/>
    </location>
</feature>
<evidence type="ECO:0000313" key="2">
    <source>
        <dbReference type="EMBL" id="ORX34151.1"/>
    </source>
</evidence>
<dbReference type="Proteomes" id="UP000193218">
    <property type="component" value="Unassembled WGS sequence"/>
</dbReference>
<keyword evidence="3" id="KW-1185">Reference proteome</keyword>
<dbReference type="OrthoDB" id="5599874at2759"/>
<dbReference type="AlphaFoldDB" id="A0A1Y1U7Y6"/>
<feature type="compositionally biased region" description="Low complexity" evidence="1">
    <location>
        <begin position="126"/>
        <end position="143"/>
    </location>
</feature>
<dbReference type="InParanoid" id="A0A1Y1U7Y6"/>
<dbReference type="EMBL" id="NBSH01000015">
    <property type="protein sequence ID" value="ORX34151.1"/>
    <property type="molecule type" value="Genomic_DNA"/>
</dbReference>
<organism evidence="2 3">
    <name type="scientific">Kockovaella imperatae</name>
    <dbReference type="NCBI Taxonomy" id="4999"/>
    <lineage>
        <taxon>Eukaryota</taxon>
        <taxon>Fungi</taxon>
        <taxon>Dikarya</taxon>
        <taxon>Basidiomycota</taxon>
        <taxon>Agaricomycotina</taxon>
        <taxon>Tremellomycetes</taxon>
        <taxon>Tremellales</taxon>
        <taxon>Cuniculitremaceae</taxon>
        <taxon>Kockovaella</taxon>
    </lineage>
</organism>
<gene>
    <name evidence="2" type="ORF">BD324DRAFT_167088</name>
</gene>
<proteinExistence type="predicted"/>
<sequence>MSGMIVSRPMQEAVPSKNNPFARPVLRHEPSSFKRASLLPCRGQEEVLPVNVLSTPGNQSTSRHISTSGASGGLHGVARQNWRLLWRGGLEVGPEGWRLEGVTFFALLFFPPPTPSTHATSNPFDAPVQPSSQAGPSSSPFPSVLSGDTDLCLSLESMRGRKYLQVRGVVDLPADEILDAGEESGTVQMSISPNAPLLATYFTGLLCRARNLSPQGRTLSAVHIGLGDESLESSGSGILIYGQLGSDQDVSSLKLCVGRRKTKQLQPSEKKIRPGEPLPRGKSKFHRARSSSQRHFSFRHKGPRSLLRRFRDEHNPHRERFCELHLATQFIRILRAFANHPFNHQIYQS</sequence>
<dbReference type="GeneID" id="33553883"/>
<dbReference type="RefSeq" id="XP_021868429.1">
    <property type="nucleotide sequence ID" value="XM_022012075.1"/>
</dbReference>
<name>A0A1Y1U7Y6_9TREE</name>
<comment type="caution">
    <text evidence="2">The sequence shown here is derived from an EMBL/GenBank/DDBJ whole genome shotgun (WGS) entry which is preliminary data.</text>
</comment>